<proteinExistence type="predicted"/>
<name>A0A2N0ZH13_9BACI</name>
<sequence>MTIKKRNPVIQKAYEDGKSKGYSLGLELGELKGEAKAIAYFNQKFMKLQDTPGIGPKTLDKIGDILGWEYIIKADSNGS</sequence>
<comment type="caution">
    <text evidence="1">The sequence shown here is derived from an EMBL/GenBank/DDBJ whole genome shotgun (WGS) entry which is preliminary data.</text>
</comment>
<keyword evidence="2" id="KW-1185">Reference proteome</keyword>
<evidence type="ECO:0000313" key="2">
    <source>
        <dbReference type="Proteomes" id="UP000233343"/>
    </source>
</evidence>
<evidence type="ECO:0000313" key="1">
    <source>
        <dbReference type="EMBL" id="PKG28788.1"/>
    </source>
</evidence>
<dbReference type="RefSeq" id="WP_066192273.1">
    <property type="nucleotide sequence ID" value="NZ_PISD01000024.1"/>
</dbReference>
<reference evidence="1 2" key="1">
    <citation type="journal article" date="2010" name="Int. J. Syst. Evol. Microbiol.">
        <title>Bacillus horneckiae sp. nov., isolated from a spacecraft-assembly clean room.</title>
        <authorList>
            <person name="Vaishampayan P."/>
            <person name="Probst A."/>
            <person name="Krishnamurthi S."/>
            <person name="Ghosh S."/>
            <person name="Osman S."/>
            <person name="McDowall A."/>
            <person name="Ruckmani A."/>
            <person name="Mayilraj S."/>
            <person name="Venkateswaran K."/>
        </authorList>
    </citation>
    <scope>NUCLEOTIDE SEQUENCE [LARGE SCALE GENOMIC DNA]</scope>
    <source>
        <strain evidence="2">1PO1SC</strain>
    </source>
</reference>
<protein>
    <submittedName>
        <fullName evidence="1">Uncharacterized protein</fullName>
    </submittedName>
</protein>
<gene>
    <name evidence="1" type="ORF">CWS20_11925</name>
</gene>
<accession>A0A2N0ZH13</accession>
<dbReference type="Proteomes" id="UP000233343">
    <property type="component" value="Unassembled WGS sequence"/>
</dbReference>
<dbReference type="EMBL" id="PISD01000024">
    <property type="protein sequence ID" value="PKG28788.1"/>
    <property type="molecule type" value="Genomic_DNA"/>
</dbReference>
<organism evidence="1 2">
    <name type="scientific">Cytobacillus horneckiae</name>
    <dbReference type="NCBI Taxonomy" id="549687"/>
    <lineage>
        <taxon>Bacteria</taxon>
        <taxon>Bacillati</taxon>
        <taxon>Bacillota</taxon>
        <taxon>Bacilli</taxon>
        <taxon>Bacillales</taxon>
        <taxon>Bacillaceae</taxon>
        <taxon>Cytobacillus</taxon>
    </lineage>
</organism>
<dbReference type="AlphaFoldDB" id="A0A2N0ZH13"/>